<name>A0A4Q7N3M2_9BACT</name>
<accession>A0A4Q7N3M2</accession>
<dbReference type="EMBL" id="SGXA01000001">
    <property type="protein sequence ID" value="RZS75488.1"/>
    <property type="molecule type" value="Genomic_DNA"/>
</dbReference>
<dbReference type="AlphaFoldDB" id="A0A4Q7N3M2"/>
<keyword evidence="2" id="KW-1185">Reference proteome</keyword>
<evidence type="ECO:0000313" key="1">
    <source>
        <dbReference type="EMBL" id="RZS75488.1"/>
    </source>
</evidence>
<evidence type="ECO:0000313" key="2">
    <source>
        <dbReference type="Proteomes" id="UP000293874"/>
    </source>
</evidence>
<dbReference type="Proteomes" id="UP000293874">
    <property type="component" value="Unassembled WGS sequence"/>
</dbReference>
<gene>
    <name evidence="1" type="ORF">EV199_1355</name>
</gene>
<reference evidence="1 2" key="1">
    <citation type="submission" date="2019-02" db="EMBL/GenBank/DDBJ databases">
        <title>Genomic Encyclopedia of Type Strains, Phase IV (KMG-IV): sequencing the most valuable type-strain genomes for metagenomic binning, comparative biology and taxonomic classification.</title>
        <authorList>
            <person name="Goeker M."/>
        </authorList>
    </citation>
    <scope>NUCLEOTIDE SEQUENCE [LARGE SCALE GENOMIC DNA]</scope>
    <source>
        <strain evidence="1 2">DSM 18116</strain>
    </source>
</reference>
<proteinExistence type="predicted"/>
<organism evidence="1 2">
    <name type="scientific">Pseudobacter ginsenosidimutans</name>
    <dbReference type="NCBI Taxonomy" id="661488"/>
    <lineage>
        <taxon>Bacteria</taxon>
        <taxon>Pseudomonadati</taxon>
        <taxon>Bacteroidota</taxon>
        <taxon>Chitinophagia</taxon>
        <taxon>Chitinophagales</taxon>
        <taxon>Chitinophagaceae</taxon>
        <taxon>Pseudobacter</taxon>
    </lineage>
</organism>
<protein>
    <submittedName>
        <fullName evidence="1">Uncharacterized protein</fullName>
    </submittedName>
</protein>
<comment type="caution">
    <text evidence="1">The sequence shown here is derived from an EMBL/GenBank/DDBJ whole genome shotgun (WGS) entry which is preliminary data.</text>
</comment>
<sequence>MKIMKEPITGNLPPGMFFMSDSDISIKFCRESGQYSFILLRCILMRSKTELKEAIERYLLQKLEKAKCIKGHVTGEYRPDALTLLTVNGTREDGSISIFWNLDQRFRNDIDEWFDNPDPLNFSISINLRENQFHYSTSPYIKPGPVKPPKVELSVVPFGPELAQAVATALNHNNIGYAHRDYCGTGLEKRDGVFYFGPIWDGDIIPKLSFQDEPSFVEWLATQSDASIGGKERYNPQDICRRRLEDWLAGIDH</sequence>